<name>E9B2M9_LEIMU</name>
<organism evidence="4 5">
    <name type="scientific">Leishmania mexicana (strain MHOM/GT/2001/U1103)</name>
    <dbReference type="NCBI Taxonomy" id="929439"/>
    <lineage>
        <taxon>Eukaryota</taxon>
        <taxon>Discoba</taxon>
        <taxon>Euglenozoa</taxon>
        <taxon>Kinetoplastea</taxon>
        <taxon>Metakinetoplastina</taxon>
        <taxon>Trypanosomatida</taxon>
        <taxon>Trypanosomatidae</taxon>
        <taxon>Leishmaniinae</taxon>
        <taxon>Leishmania</taxon>
    </lineage>
</organism>
<evidence type="ECO:0000313" key="5">
    <source>
        <dbReference type="Proteomes" id="UP000007259"/>
    </source>
</evidence>
<feature type="region of interest" description="Disordered" evidence="2">
    <location>
        <begin position="400"/>
        <end position="439"/>
    </location>
</feature>
<dbReference type="OrthoDB" id="265320at2759"/>
<feature type="compositionally biased region" description="Polar residues" evidence="2">
    <location>
        <begin position="414"/>
        <end position="427"/>
    </location>
</feature>
<dbReference type="VEuPathDB" id="TriTrypDB:LmxM.31.1040"/>
<evidence type="ECO:0008006" key="6">
    <source>
        <dbReference type="Google" id="ProtNLM"/>
    </source>
</evidence>
<accession>E9B2M9</accession>
<keyword evidence="1" id="KW-0175">Coiled coil</keyword>
<keyword evidence="5" id="KW-1185">Reference proteome</keyword>
<keyword evidence="3" id="KW-0812">Transmembrane</keyword>
<dbReference type="AlphaFoldDB" id="E9B2M9"/>
<feature type="coiled-coil region" evidence="1">
    <location>
        <begin position="172"/>
        <end position="206"/>
    </location>
</feature>
<keyword evidence="3" id="KW-0472">Membrane</keyword>
<dbReference type="GeneID" id="13453537"/>
<dbReference type="OMA" id="WWKELRL"/>
<feature type="coiled-coil region" evidence="1">
    <location>
        <begin position="499"/>
        <end position="582"/>
    </location>
</feature>
<dbReference type="RefSeq" id="XP_003877948.1">
    <property type="nucleotide sequence ID" value="XM_003877899.1"/>
</dbReference>
<feature type="transmembrane region" description="Helical" evidence="3">
    <location>
        <begin position="676"/>
        <end position="695"/>
    </location>
</feature>
<dbReference type="Proteomes" id="UP000007259">
    <property type="component" value="Chromosome 31"/>
</dbReference>
<dbReference type="PhylomeDB" id="E9B2M9"/>
<reference evidence="4 5" key="1">
    <citation type="journal article" date="2011" name="Genome Res.">
        <title>Chromosome and gene copy number variation allow major structural change between species and strains of Leishmania.</title>
        <authorList>
            <person name="Rogers M.B."/>
            <person name="Hilley J.D."/>
            <person name="Dickens N.J."/>
            <person name="Wilkes J."/>
            <person name="Bates P.A."/>
            <person name="Depledge D.P."/>
            <person name="Harris D."/>
            <person name="Her Y."/>
            <person name="Herzyk P."/>
            <person name="Imamura H."/>
            <person name="Otto T.D."/>
            <person name="Sanders M."/>
            <person name="Seeger K."/>
            <person name="Dujardin J.C."/>
            <person name="Berriman M."/>
            <person name="Smith D.F."/>
            <person name="Hertz-Fowler C."/>
            <person name="Mottram J.C."/>
        </authorList>
    </citation>
    <scope>NUCLEOTIDE SEQUENCE [LARGE SCALE GENOMIC DNA]</scope>
    <source>
        <strain evidence="4 5">MHOM/GT/2001/U1103</strain>
    </source>
</reference>
<dbReference type="KEGG" id="lmi:LMXM_31_1040"/>
<evidence type="ECO:0000256" key="3">
    <source>
        <dbReference type="SAM" id="Phobius"/>
    </source>
</evidence>
<gene>
    <name evidence="4" type="ORF">LMXM_31_1040</name>
</gene>
<keyword evidence="3" id="KW-1133">Transmembrane helix</keyword>
<sequence length="708" mass="78705">MRPFFPPPFLRSWPTQLIRRNLEGCRSSLCFSRACDHSSFHFWISCVLGKRCRSPYLNPSPPHPSVCPSPRLFLLLACRDAPQSCSTRATPDKCAAAAVPPFFRLPSQIYTGVSGISFGFVVPPLSPRMNSLLKTFRNVVELGEEESSGAFAAPQHGNLDQQSNPEVLRQHISTLTQKLARQVQSYEELREESTSIEKELMRVRLRFAAARQLWEYTNKSLELSIQNLVEHRLFGAASTAPARPSTGFGSSSGKVLPHPTATSLLDATYVASLREQIQRLKEMVMRNGEAQSQLQSEKQYEEVQRVLHANGLTASHLDAQVRAAVQKLVAQWGNERAYYESVIESLEQDAAKHAEREALLSDCVKQEQERCAEATAQTSGAESAELGRLREELDQWKRGERTVVESVSGDPHRLSQTASPISENATQHPAKEDVSETSPLSHIAKDRHFLVSLENAGAHDLTGAPLQGDAALGFVPGDRALAEKLERLSRDCSARDEALDNLYRDNRSLQEAVQQAESRARACETELQYYQKKMEELAKQLSCEQHRTRQLEDEKRLSAVSAEKLREQVMQLRQAVNAAAAGKASLVAPNGMSTGMSITKVAPVHVELPLNAPTLEQSVPYEKVATWKDSAREAVRWWKELRLNTVPPRGPQVHHAMSAAHARGSGLLRRGPRAPLMLGGIFVILMFICMVFLFVDSAQAARRARDMA</sequence>
<evidence type="ECO:0000256" key="1">
    <source>
        <dbReference type="SAM" id="Coils"/>
    </source>
</evidence>
<protein>
    <recommendedName>
        <fullName evidence="6">Transmembrane protein</fullName>
    </recommendedName>
</protein>
<dbReference type="EMBL" id="FR799584">
    <property type="protein sequence ID" value="CBZ29492.1"/>
    <property type="molecule type" value="Genomic_DNA"/>
</dbReference>
<evidence type="ECO:0000256" key="2">
    <source>
        <dbReference type="SAM" id="MobiDB-lite"/>
    </source>
</evidence>
<evidence type="ECO:0000313" key="4">
    <source>
        <dbReference type="EMBL" id="CBZ29492.1"/>
    </source>
</evidence>
<proteinExistence type="predicted"/>